<evidence type="ECO:0000313" key="2">
    <source>
        <dbReference type="EMBL" id="CBG72891.1"/>
    </source>
</evidence>
<feature type="region of interest" description="Disordered" evidence="1">
    <location>
        <begin position="1"/>
        <end position="32"/>
    </location>
</feature>
<proteinExistence type="predicted"/>
<feature type="compositionally biased region" description="Basic and acidic residues" evidence="1">
    <location>
        <begin position="20"/>
        <end position="32"/>
    </location>
</feature>
<reference evidence="2 3" key="1">
    <citation type="journal article" date="2010" name="Mol. Plant Microbe Interact.">
        <title>Streptomyces scabies 87-22 contains a coronafacic acid-like biosynthetic cluster that contributes to plant-microbe interactions.</title>
        <authorList>
            <person name="Bignell D.R."/>
            <person name="Seipke R.F."/>
            <person name="Huguet-Tapia J.C."/>
            <person name="Chambers A.H."/>
            <person name="Parry R.J."/>
            <person name="Loria R."/>
        </authorList>
    </citation>
    <scope>NUCLEOTIDE SEQUENCE [LARGE SCALE GENOMIC DNA]</scope>
    <source>
        <strain evidence="2 3">87.22</strain>
    </source>
</reference>
<evidence type="ECO:0000313" key="3">
    <source>
        <dbReference type="Proteomes" id="UP000001444"/>
    </source>
</evidence>
<dbReference type="EMBL" id="FN554889">
    <property type="protein sequence ID" value="CBG72891.1"/>
    <property type="molecule type" value="Genomic_DNA"/>
</dbReference>
<name>C9Z5R0_STRSW</name>
<sequence length="32" mass="3390">MTGAREVTAEALEVTGRENPASRDESGGVRRS</sequence>
<dbReference type="AlphaFoldDB" id="C9Z5R0"/>
<dbReference type="KEGG" id="scb:SCAB_58712"/>
<accession>C9Z5R0</accession>
<dbReference type="Proteomes" id="UP000001444">
    <property type="component" value="Chromosome"/>
</dbReference>
<gene>
    <name evidence="2" type="ordered locus">SCAB_58712</name>
</gene>
<protein>
    <submittedName>
        <fullName evidence="2">Uncharacterized protein</fullName>
    </submittedName>
</protein>
<organism evidence="2 3">
    <name type="scientific">Streptomyces scabiei (strain 87.22)</name>
    <dbReference type="NCBI Taxonomy" id="680198"/>
    <lineage>
        <taxon>Bacteria</taxon>
        <taxon>Bacillati</taxon>
        <taxon>Actinomycetota</taxon>
        <taxon>Actinomycetes</taxon>
        <taxon>Kitasatosporales</taxon>
        <taxon>Streptomycetaceae</taxon>
        <taxon>Streptomyces</taxon>
    </lineage>
</organism>
<dbReference type="STRING" id="680198.SCAB_58712"/>
<dbReference type="HOGENOM" id="CLU_3391722_0_0_11"/>
<keyword evidence="3" id="KW-1185">Reference proteome</keyword>
<evidence type="ECO:0000256" key="1">
    <source>
        <dbReference type="SAM" id="MobiDB-lite"/>
    </source>
</evidence>